<reference evidence="2 3" key="1">
    <citation type="submission" date="2024-09" db="EMBL/GenBank/DDBJ databases">
        <authorList>
            <person name="Sun Q."/>
            <person name="Mori K."/>
        </authorList>
    </citation>
    <scope>NUCLEOTIDE SEQUENCE [LARGE SCALE GENOMIC DNA]</scope>
    <source>
        <strain evidence="2 3">ATCC 51285</strain>
    </source>
</reference>
<gene>
    <name evidence="2" type="ORF">ACFFLH_00140</name>
</gene>
<keyword evidence="1" id="KW-0732">Signal</keyword>
<proteinExistence type="predicted"/>
<feature type="signal peptide" evidence="1">
    <location>
        <begin position="1"/>
        <end position="21"/>
    </location>
</feature>
<evidence type="ECO:0000313" key="3">
    <source>
        <dbReference type="Proteomes" id="UP001589628"/>
    </source>
</evidence>
<organism evidence="2 3">
    <name type="scientific">Balneatrix alpica</name>
    <dbReference type="NCBI Taxonomy" id="75684"/>
    <lineage>
        <taxon>Bacteria</taxon>
        <taxon>Pseudomonadati</taxon>
        <taxon>Pseudomonadota</taxon>
        <taxon>Gammaproteobacteria</taxon>
        <taxon>Oceanospirillales</taxon>
        <taxon>Balneatrichaceae</taxon>
        <taxon>Balneatrix</taxon>
    </lineage>
</organism>
<dbReference type="EMBL" id="JBHLZN010000001">
    <property type="protein sequence ID" value="MFB9884825.1"/>
    <property type="molecule type" value="Genomic_DNA"/>
</dbReference>
<accession>A0ABV5Z6C4</accession>
<comment type="caution">
    <text evidence="2">The sequence shown here is derived from an EMBL/GenBank/DDBJ whole genome shotgun (WGS) entry which is preliminary data.</text>
</comment>
<name>A0ABV5Z6C4_9GAMM</name>
<feature type="chain" id="PRO_5045769238" evidence="1">
    <location>
        <begin position="22"/>
        <end position="223"/>
    </location>
</feature>
<evidence type="ECO:0000313" key="2">
    <source>
        <dbReference type="EMBL" id="MFB9884825.1"/>
    </source>
</evidence>
<dbReference type="Proteomes" id="UP001589628">
    <property type="component" value="Unassembled WGS sequence"/>
</dbReference>
<evidence type="ECO:0000256" key="1">
    <source>
        <dbReference type="SAM" id="SignalP"/>
    </source>
</evidence>
<dbReference type="RefSeq" id="WP_027313528.1">
    <property type="nucleotide sequence ID" value="NZ_JAUESS010000002.1"/>
</dbReference>
<protein>
    <submittedName>
        <fullName evidence="2">Uncharacterized protein</fullName>
    </submittedName>
</protein>
<keyword evidence="3" id="KW-1185">Reference proteome</keyword>
<sequence length="223" mass="25009">MKTFITLALTGLISFANNLWASQDFLQYQLYGQGDQNCEQAFSSPAEVLASQSWTQGYLSGHAFIKGLAYNVDEARHTALLLELQSQCQPNKWLVDAMHGLLEWQSSHTSESNMSTLLGAGTYGCMEFMQHIANPDTRTKAVVLYQTWMEGYISAAALDLPNWSLSEMVQRGNLLDYLGRYCSSRPQSQVVQAGIELIRYFEIRKEQALQAAERPLNVPAVNE</sequence>